<organism evidence="1">
    <name type="scientific">Rhizophora mucronata</name>
    <name type="common">Asiatic mangrove</name>
    <dbReference type="NCBI Taxonomy" id="61149"/>
    <lineage>
        <taxon>Eukaryota</taxon>
        <taxon>Viridiplantae</taxon>
        <taxon>Streptophyta</taxon>
        <taxon>Embryophyta</taxon>
        <taxon>Tracheophyta</taxon>
        <taxon>Spermatophyta</taxon>
        <taxon>Magnoliopsida</taxon>
        <taxon>eudicotyledons</taxon>
        <taxon>Gunneridae</taxon>
        <taxon>Pentapetalae</taxon>
        <taxon>rosids</taxon>
        <taxon>fabids</taxon>
        <taxon>Malpighiales</taxon>
        <taxon>Rhizophoraceae</taxon>
        <taxon>Rhizophora</taxon>
    </lineage>
</organism>
<protein>
    <submittedName>
        <fullName evidence="1">Uncharacterized protein</fullName>
    </submittedName>
</protein>
<accession>A0A2P2ND06</accession>
<reference evidence="1" key="1">
    <citation type="submission" date="2018-02" db="EMBL/GenBank/DDBJ databases">
        <title>Rhizophora mucronata_Transcriptome.</title>
        <authorList>
            <person name="Meera S.P."/>
            <person name="Sreeshan A."/>
            <person name="Augustine A."/>
        </authorList>
    </citation>
    <scope>NUCLEOTIDE SEQUENCE</scope>
    <source>
        <tissue evidence="1">Leaf</tissue>
    </source>
</reference>
<sequence length="24" mass="2562">MCISGQIRQLKGGTAVGINGFPWK</sequence>
<dbReference type="EMBL" id="GGEC01059870">
    <property type="protein sequence ID" value="MBX40354.1"/>
    <property type="molecule type" value="Transcribed_RNA"/>
</dbReference>
<proteinExistence type="predicted"/>
<name>A0A2P2ND06_RHIMU</name>
<evidence type="ECO:0000313" key="1">
    <source>
        <dbReference type="EMBL" id="MBX40354.1"/>
    </source>
</evidence>
<dbReference type="AlphaFoldDB" id="A0A2P2ND06"/>